<protein>
    <submittedName>
        <fullName evidence="1">Uncharacterized protein</fullName>
    </submittedName>
</protein>
<gene>
    <name evidence="1" type="ORF">XENOCAPTIV_015425</name>
</gene>
<dbReference type="EMBL" id="JAHRIN010053607">
    <property type="protein sequence ID" value="MEQ2210550.1"/>
    <property type="molecule type" value="Genomic_DNA"/>
</dbReference>
<reference evidence="1 2" key="1">
    <citation type="submission" date="2021-06" db="EMBL/GenBank/DDBJ databases">
        <authorList>
            <person name="Palmer J.M."/>
        </authorList>
    </citation>
    <scope>NUCLEOTIDE SEQUENCE [LARGE SCALE GENOMIC DNA]</scope>
    <source>
        <strain evidence="1 2">XC_2019</strain>
        <tissue evidence="1">Muscle</tissue>
    </source>
</reference>
<keyword evidence="2" id="KW-1185">Reference proteome</keyword>
<dbReference type="Proteomes" id="UP001434883">
    <property type="component" value="Unassembled WGS sequence"/>
</dbReference>
<comment type="caution">
    <text evidence="1">The sequence shown here is derived from an EMBL/GenBank/DDBJ whole genome shotgun (WGS) entry which is preliminary data.</text>
</comment>
<organism evidence="1 2">
    <name type="scientific">Xenoophorus captivus</name>
    <dbReference type="NCBI Taxonomy" id="1517983"/>
    <lineage>
        <taxon>Eukaryota</taxon>
        <taxon>Metazoa</taxon>
        <taxon>Chordata</taxon>
        <taxon>Craniata</taxon>
        <taxon>Vertebrata</taxon>
        <taxon>Euteleostomi</taxon>
        <taxon>Actinopterygii</taxon>
        <taxon>Neopterygii</taxon>
        <taxon>Teleostei</taxon>
        <taxon>Neoteleostei</taxon>
        <taxon>Acanthomorphata</taxon>
        <taxon>Ovalentaria</taxon>
        <taxon>Atherinomorphae</taxon>
        <taxon>Cyprinodontiformes</taxon>
        <taxon>Goodeidae</taxon>
        <taxon>Xenoophorus</taxon>
    </lineage>
</organism>
<evidence type="ECO:0000313" key="2">
    <source>
        <dbReference type="Proteomes" id="UP001434883"/>
    </source>
</evidence>
<name>A0ABV0RQV4_9TELE</name>
<proteinExistence type="predicted"/>
<evidence type="ECO:0000313" key="1">
    <source>
        <dbReference type="EMBL" id="MEQ2210550.1"/>
    </source>
</evidence>
<sequence length="101" mass="11360">MLSPAPDDSERVPEPIVPPTWAIGTVSWEIEEQVNRALRTEPDPGIGPKNRTLVPASVRARVIQRFHTDSHILTTDFRHKCSVSLPSSVHTWGNWSRLITL</sequence>
<accession>A0ABV0RQV4</accession>